<dbReference type="InParanoid" id="D8U044"/>
<sequence length="298" mass="31557">MYRKVSGTCRTQARVDGLRAKGWAVDIYDPARGVGLNEELTNHLEDSPYVLSSVPPLAIALYDPVLSAQKALLRTLAASGRIAWFGYLSSTGIYGPGRSVLDTLKSELADLSASKQRRGRQRYTARCHVYDICTVLNASIAAPRPGSVYNVVDDDPAPRTEVVSYARSLLAGRPADGDHVGVSTPPQLQLLPDTAPDATAAATATAVSPAVVMPPPSEKSVKCSSSGGAGSDGDSGTGRNPGPAPAAVGALEEKRVCNRLIKSELGLELRYPSYMEGVAAIHRGEYWPLSVEDLKLLI</sequence>
<dbReference type="STRING" id="3068.D8U044"/>
<dbReference type="SUPFAM" id="SSF51735">
    <property type="entry name" value="NAD(P)-binding Rossmann-fold domains"/>
    <property type="match status" value="1"/>
</dbReference>
<keyword evidence="3" id="KW-1185">Reference proteome</keyword>
<dbReference type="GeneID" id="9617231"/>
<dbReference type="AlphaFoldDB" id="D8U044"/>
<dbReference type="OrthoDB" id="5824at2759"/>
<gene>
    <name evidence="2" type="ORF">VOLCADRAFT_92619</name>
</gene>
<dbReference type="InterPro" id="IPR036291">
    <property type="entry name" value="NAD(P)-bd_dom_sf"/>
</dbReference>
<evidence type="ECO:0000256" key="1">
    <source>
        <dbReference type="SAM" id="MobiDB-lite"/>
    </source>
</evidence>
<proteinExistence type="predicted"/>
<dbReference type="FunCoup" id="D8U044">
    <property type="interactions" value="20"/>
</dbReference>
<evidence type="ECO:0000313" key="2">
    <source>
        <dbReference type="EMBL" id="EFJ46802.1"/>
    </source>
</evidence>
<accession>D8U044</accession>
<dbReference type="KEGG" id="vcn:VOLCADRAFT_92619"/>
<name>D8U044_VOLCA</name>
<feature type="compositionally biased region" description="Gly residues" evidence="1">
    <location>
        <begin position="227"/>
        <end position="236"/>
    </location>
</feature>
<feature type="region of interest" description="Disordered" evidence="1">
    <location>
        <begin position="209"/>
        <end position="247"/>
    </location>
</feature>
<reference evidence="2 3" key="1">
    <citation type="journal article" date="2010" name="Science">
        <title>Genomic analysis of organismal complexity in the multicellular green alga Volvox carteri.</title>
        <authorList>
            <person name="Prochnik S.E."/>
            <person name="Umen J."/>
            <person name="Nedelcu A.M."/>
            <person name="Hallmann A."/>
            <person name="Miller S.M."/>
            <person name="Nishii I."/>
            <person name="Ferris P."/>
            <person name="Kuo A."/>
            <person name="Mitros T."/>
            <person name="Fritz-Laylin L.K."/>
            <person name="Hellsten U."/>
            <person name="Chapman J."/>
            <person name="Simakov O."/>
            <person name="Rensing S.A."/>
            <person name="Terry A."/>
            <person name="Pangilinan J."/>
            <person name="Kapitonov V."/>
            <person name="Jurka J."/>
            <person name="Salamov A."/>
            <person name="Shapiro H."/>
            <person name="Schmutz J."/>
            <person name="Grimwood J."/>
            <person name="Lindquist E."/>
            <person name="Lucas S."/>
            <person name="Grigoriev I.V."/>
            <person name="Schmitt R."/>
            <person name="Kirk D."/>
            <person name="Rokhsar D.S."/>
        </authorList>
    </citation>
    <scope>NUCLEOTIDE SEQUENCE [LARGE SCALE GENOMIC DNA]</scope>
    <source>
        <strain evidence="3">f. Nagariensis / Eve</strain>
    </source>
</reference>
<dbReference type="Gene3D" id="3.40.50.720">
    <property type="entry name" value="NAD(P)-binding Rossmann-like Domain"/>
    <property type="match status" value="2"/>
</dbReference>
<organism evidence="3">
    <name type="scientific">Volvox carteri f. nagariensis</name>
    <dbReference type="NCBI Taxonomy" id="3068"/>
    <lineage>
        <taxon>Eukaryota</taxon>
        <taxon>Viridiplantae</taxon>
        <taxon>Chlorophyta</taxon>
        <taxon>core chlorophytes</taxon>
        <taxon>Chlorophyceae</taxon>
        <taxon>CS clade</taxon>
        <taxon>Chlamydomonadales</taxon>
        <taxon>Volvocaceae</taxon>
        <taxon>Volvox</taxon>
    </lineage>
</organism>
<evidence type="ECO:0000313" key="3">
    <source>
        <dbReference type="Proteomes" id="UP000001058"/>
    </source>
</evidence>
<dbReference type="RefSeq" id="XP_002952011.1">
    <property type="nucleotide sequence ID" value="XM_002951965.1"/>
</dbReference>
<dbReference type="Proteomes" id="UP000001058">
    <property type="component" value="Unassembled WGS sequence"/>
</dbReference>
<dbReference type="EMBL" id="GL378348">
    <property type="protein sequence ID" value="EFJ46802.1"/>
    <property type="molecule type" value="Genomic_DNA"/>
</dbReference>
<dbReference type="eggNOG" id="KOG0747">
    <property type="taxonomic scope" value="Eukaryota"/>
</dbReference>
<evidence type="ECO:0008006" key="4">
    <source>
        <dbReference type="Google" id="ProtNLM"/>
    </source>
</evidence>
<protein>
    <recommendedName>
        <fullName evidence="4">NAD(P)-binding domain-containing protein</fullName>
    </recommendedName>
</protein>